<sequence length="96" mass="10846">MRAVVMFNHNSDDRFLGVAGVDFNLEKGSLKSTIFRKGQGGGISKKVFFRNSSLVTLPCKVLAYRVLRRDEFTDQLITSCPAAFGRDEFRRQLVTL</sequence>
<evidence type="ECO:0000313" key="1">
    <source>
        <dbReference type="EMBL" id="KOO67678.1"/>
    </source>
</evidence>
<gene>
    <name evidence="1" type="ORF">ACU52_12220</name>
</gene>
<dbReference type="Proteomes" id="UP000036951">
    <property type="component" value="Unassembled WGS sequence"/>
</dbReference>
<accession>A0A8E1QW58</accession>
<dbReference type="EMBL" id="LFQU01000029">
    <property type="protein sequence ID" value="KOO67678.1"/>
    <property type="molecule type" value="Genomic_DNA"/>
</dbReference>
<proteinExistence type="predicted"/>
<dbReference type="AlphaFoldDB" id="A0A8E1QW58"/>
<comment type="caution">
    <text evidence="1">The sequence shown here is derived from an EMBL/GenBank/DDBJ whole genome shotgun (WGS) entry which is preliminary data.</text>
</comment>
<keyword evidence="2" id="KW-1185">Reference proteome</keyword>
<organism evidence="1 2">
    <name type="scientific">Xylanibacter rarus</name>
    <dbReference type="NCBI Taxonomy" id="1676614"/>
    <lineage>
        <taxon>Bacteria</taxon>
        <taxon>Pseudomonadati</taxon>
        <taxon>Bacteroidota</taxon>
        <taxon>Bacteroidia</taxon>
        <taxon>Bacteroidales</taxon>
        <taxon>Prevotellaceae</taxon>
        <taxon>Xylanibacter</taxon>
    </lineage>
</organism>
<protein>
    <submittedName>
        <fullName evidence="1">Uncharacterized protein</fullName>
    </submittedName>
</protein>
<evidence type="ECO:0000313" key="2">
    <source>
        <dbReference type="Proteomes" id="UP000036951"/>
    </source>
</evidence>
<name>A0A8E1QW58_9BACT</name>
<reference evidence="1 2" key="1">
    <citation type="submission" date="2015-06" db="EMBL/GenBank/DDBJ databases">
        <title>Prevotella sp. 109, sp. nov., a novel member of the family Prevotellaceae isolated from human faeces.</title>
        <authorList>
            <person name="Shkoporov A.N."/>
            <person name="Chaplin A.V."/>
            <person name="Kafarskaia L.I."/>
            <person name="Efimov B.A."/>
        </authorList>
    </citation>
    <scope>NUCLEOTIDE SEQUENCE [LARGE SCALE GENOMIC DNA]</scope>
    <source>
        <strain evidence="1 2">109</strain>
    </source>
</reference>